<evidence type="ECO:0000256" key="11">
    <source>
        <dbReference type="RuleBase" id="RU004417"/>
    </source>
</evidence>
<dbReference type="GO" id="GO:0000166">
    <property type="term" value="F:nucleotide binding"/>
    <property type="evidence" value="ECO:0007669"/>
    <property type="project" value="UniProtKB-KW"/>
</dbReference>
<evidence type="ECO:0000313" key="14">
    <source>
        <dbReference type="Proteomes" id="UP000265020"/>
    </source>
</evidence>
<feature type="binding site" evidence="9">
    <location>
        <position position="128"/>
    </location>
    <ligand>
        <name>substrate</name>
    </ligand>
</feature>
<feature type="binding site" evidence="9">
    <location>
        <position position="419"/>
    </location>
    <ligand>
        <name>substrate</name>
    </ligand>
</feature>
<dbReference type="InterPro" id="IPR046346">
    <property type="entry name" value="Aminoacid_DH-like_N_sf"/>
</dbReference>
<evidence type="ECO:0000256" key="5">
    <source>
        <dbReference type="ARBA" id="ARBA00047867"/>
    </source>
</evidence>
<dbReference type="InterPro" id="IPR006096">
    <property type="entry name" value="Glu/Leu/Phe/Val/Trp_DH_C"/>
</dbReference>
<keyword evidence="4" id="KW-0496">Mitochondrion</keyword>
<dbReference type="GO" id="GO:0005739">
    <property type="term" value="C:mitochondrion"/>
    <property type="evidence" value="ECO:0007669"/>
    <property type="project" value="UniProtKB-SubCell"/>
</dbReference>
<organism evidence="13 14">
    <name type="scientific">Cyprinodon variegatus</name>
    <name type="common">Sheepshead minnow</name>
    <dbReference type="NCBI Taxonomy" id="28743"/>
    <lineage>
        <taxon>Eukaryota</taxon>
        <taxon>Metazoa</taxon>
        <taxon>Chordata</taxon>
        <taxon>Craniata</taxon>
        <taxon>Vertebrata</taxon>
        <taxon>Euteleostomi</taxon>
        <taxon>Actinopterygii</taxon>
        <taxon>Neopterygii</taxon>
        <taxon>Teleostei</taxon>
        <taxon>Neoteleostei</taxon>
        <taxon>Acanthomorphata</taxon>
        <taxon>Ovalentaria</taxon>
        <taxon>Atherinomorphae</taxon>
        <taxon>Cyprinodontiformes</taxon>
        <taxon>Cyprinodontidae</taxon>
        <taxon>Cyprinodon</taxon>
    </lineage>
</organism>
<dbReference type="CTD" id="2746"/>
<reference evidence="13" key="1">
    <citation type="submission" date="2025-08" db="UniProtKB">
        <authorList>
            <consortium name="Ensembl"/>
        </authorList>
    </citation>
    <scope>IDENTIFICATION</scope>
</reference>
<evidence type="ECO:0000256" key="1">
    <source>
        <dbReference type="ARBA" id="ARBA00004173"/>
    </source>
</evidence>
<protein>
    <recommendedName>
        <fullName evidence="7">Glutamate dehydrogenase</fullName>
    </recommendedName>
</protein>
<dbReference type="SMART" id="SM00839">
    <property type="entry name" value="ELFV_dehydrog"/>
    <property type="match status" value="1"/>
</dbReference>
<dbReference type="SUPFAM" id="SSF53223">
    <property type="entry name" value="Aminoacid dehydrogenase-like, N-terminal domain"/>
    <property type="match status" value="1"/>
</dbReference>
<dbReference type="OrthoDB" id="6718861at2759"/>
<keyword evidence="9" id="KW-0547">Nucleotide-binding</keyword>
<evidence type="ECO:0000259" key="12">
    <source>
        <dbReference type="SMART" id="SM00839"/>
    </source>
</evidence>
<comment type="similarity">
    <text evidence="2 7 11">Belongs to the Glu/Leu/Phe/Val dehydrogenases family.</text>
</comment>
<comment type="catalytic activity">
    <reaction evidence="5">
        <text>L-glutamate + NAD(+) + H2O = 2-oxoglutarate + NH4(+) + NADH + H(+)</text>
        <dbReference type="Rhea" id="RHEA:15133"/>
        <dbReference type="ChEBI" id="CHEBI:15377"/>
        <dbReference type="ChEBI" id="CHEBI:15378"/>
        <dbReference type="ChEBI" id="CHEBI:16810"/>
        <dbReference type="ChEBI" id="CHEBI:28938"/>
        <dbReference type="ChEBI" id="CHEBI:29985"/>
        <dbReference type="ChEBI" id="CHEBI:57540"/>
        <dbReference type="ChEBI" id="CHEBI:57945"/>
        <dbReference type="EC" id="1.4.1.3"/>
    </reaction>
</comment>
<dbReference type="SUPFAM" id="SSF51735">
    <property type="entry name" value="NAD(P)-binding Rossmann-fold domains"/>
    <property type="match status" value="1"/>
</dbReference>
<keyword evidence="14" id="KW-1185">Reference proteome</keyword>
<evidence type="ECO:0000256" key="8">
    <source>
        <dbReference type="PIRSR" id="PIRSR000185-1"/>
    </source>
</evidence>
<evidence type="ECO:0000256" key="4">
    <source>
        <dbReference type="ARBA" id="ARBA00023128"/>
    </source>
</evidence>
<dbReference type="FunFam" id="3.40.50.10860:FF:000007">
    <property type="entry name" value="Glutamate dehydrogenase 1, mitochondrial"/>
    <property type="match status" value="1"/>
</dbReference>
<dbReference type="Gene3D" id="3.40.50.720">
    <property type="entry name" value="NAD(P)-binding Rossmann-like Domain"/>
    <property type="match status" value="1"/>
</dbReference>
<proteinExistence type="inferred from homology"/>
<keyword evidence="3 7" id="KW-0560">Oxidoreductase</keyword>
<evidence type="ECO:0000256" key="3">
    <source>
        <dbReference type="ARBA" id="ARBA00023002"/>
    </source>
</evidence>
<dbReference type="InterPro" id="IPR014362">
    <property type="entry name" value="Glu_DH"/>
</dbReference>
<sequence>MYRYLGGLLTRGAGGLYPAADTLLPASSLLRHRGYSQAVDPSDDPNFFTMVEGFFDRGAGIVEDKLVEDLRTRESPEQKRKRVRGILRIIKPCNHVLSLSFPIRRDSGEWEVIEAYRAQHSQHRTPCKGGIRYSTDVSVDEVKALASLMTYKCAIVDVPFGGAKAGVKINTKNYTDAELEKITRRFTIELAKKGFIGPGIDVPAPDMSTGEREMSWIADTFATTMGYNDINAHACVTGKPISQGGIHGRISATGRGVFHGIENFINEASYMSQIGMCPGFKDKTYIIQGFGNVGLHTMRYLHRYGAKCVGIAEMDGSIWNPNGMDPKELEEYKLANGSIVGFPNSTPYEGSILEADCDILIPAASEKQLTKSNAHRIKAKIIAEGANGPTTPEADRIFLERNVLVIPDMYLNAGGVTVSYFEWLKNLNHVSYGRLTFKYERDSNYHLLMSVQESLERKFGKHGGSIPVVPTSEFQARISGASEKDIVHSGLAYTMERSARQIMQTANRYNLGLDLRTAAYVNAIEKIFKVYRDSGLIFT</sequence>
<accession>A0A3Q2DRA7</accession>
<dbReference type="CDD" id="cd01076">
    <property type="entry name" value="NAD_bind_1_Glu_DH"/>
    <property type="match status" value="1"/>
</dbReference>
<dbReference type="Pfam" id="PF02812">
    <property type="entry name" value="ELFV_dehydrog_N"/>
    <property type="match status" value="1"/>
</dbReference>
<dbReference type="Ensembl" id="ENSCVAT00000010242.1">
    <property type="protein sequence ID" value="ENSCVAP00000022057.1"/>
    <property type="gene ID" value="ENSCVAG00000004537.1"/>
</dbReference>
<dbReference type="RefSeq" id="XP_015233025.1">
    <property type="nucleotide sequence ID" value="XM_015377539.1"/>
</dbReference>
<reference evidence="13" key="2">
    <citation type="submission" date="2025-09" db="UniProtKB">
        <authorList>
            <consortium name="Ensembl"/>
        </authorList>
    </citation>
    <scope>IDENTIFICATION</scope>
</reference>
<dbReference type="Pfam" id="PF00208">
    <property type="entry name" value="ELFV_dehydrog"/>
    <property type="match status" value="1"/>
</dbReference>
<dbReference type="Gene3D" id="1.10.287.140">
    <property type="match status" value="1"/>
</dbReference>
<evidence type="ECO:0000256" key="7">
    <source>
        <dbReference type="PIRNR" id="PIRNR000185"/>
    </source>
</evidence>
<dbReference type="FunFam" id="3.40.50.720:FF:000100">
    <property type="entry name" value="Glutamate dehydrogenase 1, mitochondrial"/>
    <property type="match status" value="1"/>
</dbReference>
<feature type="site" description="Important for catalysis" evidence="10">
    <location>
        <position position="206"/>
    </location>
</feature>
<feature type="binding site" evidence="9">
    <location>
        <position position="152"/>
    </location>
    <ligand>
        <name>substrate</name>
    </ligand>
</feature>
<dbReference type="KEGG" id="cvg:107086542"/>
<dbReference type="InterPro" id="IPR033922">
    <property type="entry name" value="NAD_bind_Glu_DH"/>
</dbReference>
<feature type="active site" description="Proton donor" evidence="8">
    <location>
        <position position="164"/>
    </location>
</feature>
<dbReference type="PANTHER" id="PTHR11606">
    <property type="entry name" value="GLUTAMATE DEHYDROGENASE"/>
    <property type="match status" value="1"/>
</dbReference>
<dbReference type="AlphaFoldDB" id="A0A3Q2DRA7"/>
<dbReference type="PIRSF" id="PIRSF000185">
    <property type="entry name" value="Glu_DH"/>
    <property type="match status" value="1"/>
</dbReference>
<evidence type="ECO:0000256" key="6">
    <source>
        <dbReference type="ARBA" id="ARBA00048577"/>
    </source>
</evidence>
<comment type="catalytic activity">
    <reaction evidence="6">
        <text>L-glutamate + NADP(+) + H2O = 2-oxoglutarate + NH4(+) + NADPH + H(+)</text>
        <dbReference type="Rhea" id="RHEA:11612"/>
        <dbReference type="ChEBI" id="CHEBI:15377"/>
        <dbReference type="ChEBI" id="CHEBI:15378"/>
        <dbReference type="ChEBI" id="CHEBI:16810"/>
        <dbReference type="ChEBI" id="CHEBI:28938"/>
        <dbReference type="ChEBI" id="CHEBI:29985"/>
        <dbReference type="ChEBI" id="CHEBI:57783"/>
        <dbReference type="ChEBI" id="CHEBI:58349"/>
        <dbReference type="EC" id="1.4.1.3"/>
    </reaction>
</comment>
<dbReference type="FunFam" id="1.10.287.140:FF:000001">
    <property type="entry name" value="Glutamate dehydrogenase 1, mitochondrial"/>
    <property type="match status" value="1"/>
</dbReference>
<dbReference type="PRINTS" id="PR00082">
    <property type="entry name" value="GLFDHDRGNASE"/>
</dbReference>
<dbReference type="InterPro" id="IPR006095">
    <property type="entry name" value="Glu/Leu/Phe/Val/Trp_DH"/>
</dbReference>
<evidence type="ECO:0000256" key="9">
    <source>
        <dbReference type="PIRSR" id="PIRSR000185-2"/>
    </source>
</evidence>
<dbReference type="GO" id="GO:0004352">
    <property type="term" value="F:glutamate dehydrogenase (NAD+) activity"/>
    <property type="evidence" value="ECO:0007669"/>
    <property type="project" value="TreeGrafter"/>
</dbReference>
<dbReference type="InterPro" id="IPR006097">
    <property type="entry name" value="Glu/Leu/Phe/Val/Trp_DH_dimer"/>
</dbReference>
<name>A0A3Q2DRA7_CYPVA</name>
<comment type="subcellular location">
    <subcellularLocation>
        <location evidence="1">Mitochondrion</location>
    </subcellularLocation>
</comment>
<evidence type="ECO:0000313" key="13">
    <source>
        <dbReference type="Ensembl" id="ENSCVAP00000022057.1"/>
    </source>
</evidence>
<dbReference type="GeneTree" id="ENSGT00390000000854"/>
<keyword evidence="9" id="KW-0520">NAD</keyword>
<dbReference type="PANTHER" id="PTHR11606:SF13">
    <property type="entry name" value="GLUTAMATE DEHYDROGENASE 1, MITOCHONDRIAL"/>
    <property type="match status" value="1"/>
</dbReference>
<dbReference type="InterPro" id="IPR036291">
    <property type="entry name" value="NAD(P)-bd_dom_sf"/>
</dbReference>
<dbReference type="Gene3D" id="3.40.50.10860">
    <property type="entry name" value="Leucine Dehydrogenase, chain A, domain 1"/>
    <property type="match status" value="1"/>
</dbReference>
<feature type="domain" description="Glutamate/phenylalanine/leucine/valine/L-tryptophan dehydrogenase C-terminal" evidence="12">
    <location>
        <begin position="246"/>
        <end position="535"/>
    </location>
</feature>
<dbReference type="Proteomes" id="UP000265020">
    <property type="component" value="Unassembled WGS sequence"/>
</dbReference>
<evidence type="ECO:0000256" key="10">
    <source>
        <dbReference type="PIRSR" id="PIRSR000185-3"/>
    </source>
</evidence>
<evidence type="ECO:0000256" key="2">
    <source>
        <dbReference type="ARBA" id="ARBA00006382"/>
    </source>
</evidence>
<feature type="binding site" evidence="9">
    <location>
        <position position="292"/>
    </location>
    <ligand>
        <name>NAD(+)</name>
        <dbReference type="ChEBI" id="CHEBI:57540"/>
    </ligand>
</feature>
<dbReference type="GeneID" id="107086542"/>
<feature type="binding site" evidence="9">
    <location>
        <position position="253"/>
    </location>
    <ligand>
        <name>NAD(+)</name>
        <dbReference type="ChEBI" id="CHEBI:57540"/>
    </ligand>
</feature>
<dbReference type="GO" id="GO:0006538">
    <property type="term" value="P:L-glutamate catabolic process"/>
    <property type="evidence" value="ECO:0007669"/>
    <property type="project" value="TreeGrafter"/>
</dbReference>